<dbReference type="CDD" id="cd00093">
    <property type="entry name" value="HTH_XRE"/>
    <property type="match status" value="1"/>
</dbReference>
<proteinExistence type="predicted"/>
<name>A0A174BW28_9FIRM</name>
<evidence type="ECO:0000313" key="5">
    <source>
        <dbReference type="EMBL" id="RGB69315.1"/>
    </source>
</evidence>
<dbReference type="SMART" id="SM00530">
    <property type="entry name" value="HTH_XRE"/>
    <property type="match status" value="1"/>
</dbReference>
<evidence type="ECO:0000313" key="6">
    <source>
        <dbReference type="Proteomes" id="UP000250550"/>
    </source>
</evidence>
<reference evidence="5 8" key="2">
    <citation type="submission" date="2018-08" db="EMBL/GenBank/DDBJ databases">
        <title>A genome reference for cultivated species of the human gut microbiota.</title>
        <authorList>
            <person name="Zou Y."/>
            <person name="Xue W."/>
            <person name="Luo G."/>
        </authorList>
    </citation>
    <scope>NUCLEOTIDE SEQUENCE [LARGE SCALE GENOMIC DNA]</scope>
    <source>
        <strain evidence="5 8">AF36-11AT</strain>
    </source>
</reference>
<dbReference type="PANTHER" id="PTHR46797:SF1">
    <property type="entry name" value="METHYLPHOSPHONATE SYNTHASE"/>
    <property type="match status" value="1"/>
</dbReference>
<dbReference type="SUPFAM" id="SSF47413">
    <property type="entry name" value="lambda repressor-like DNA-binding domains"/>
    <property type="match status" value="1"/>
</dbReference>
<dbReference type="GO" id="GO:0003677">
    <property type="term" value="F:DNA binding"/>
    <property type="evidence" value="ECO:0007669"/>
    <property type="project" value="UniProtKB-KW"/>
</dbReference>
<dbReference type="Proteomes" id="UP000250550">
    <property type="component" value="Unassembled WGS sequence"/>
</dbReference>
<comment type="caution">
    <text evidence="5">The sequence shown here is derived from an EMBL/GenBank/DDBJ whole genome shotgun (WGS) entry which is preliminary data.</text>
</comment>
<evidence type="ECO:0000259" key="2">
    <source>
        <dbReference type="PROSITE" id="PS50943"/>
    </source>
</evidence>
<dbReference type="RefSeq" id="WP_055191373.1">
    <property type="nucleotide sequence ID" value="NZ_DAWCSY010000036.1"/>
</dbReference>
<dbReference type="PROSITE" id="PS50943">
    <property type="entry name" value="HTH_CROC1"/>
    <property type="match status" value="1"/>
</dbReference>
<evidence type="ECO:0000313" key="8">
    <source>
        <dbReference type="Proteomes" id="UP000261140"/>
    </source>
</evidence>
<keyword evidence="1" id="KW-0238">DNA-binding</keyword>
<dbReference type="GO" id="GO:0005829">
    <property type="term" value="C:cytosol"/>
    <property type="evidence" value="ECO:0007669"/>
    <property type="project" value="TreeGrafter"/>
</dbReference>
<organism evidence="5 8">
    <name type="scientific">Faecalibacterium prausnitzii</name>
    <dbReference type="NCBI Taxonomy" id="853"/>
    <lineage>
        <taxon>Bacteria</taxon>
        <taxon>Bacillati</taxon>
        <taxon>Bacillota</taxon>
        <taxon>Clostridia</taxon>
        <taxon>Eubacteriales</taxon>
        <taxon>Oscillospiraceae</taxon>
        <taxon>Faecalibacterium</taxon>
    </lineage>
</organism>
<gene>
    <name evidence="4" type="ORF">C4N21_14020</name>
    <name evidence="3" type="ORF">C4N26_06875</name>
    <name evidence="5" type="ORF">DWZ89_11865</name>
</gene>
<dbReference type="AlphaFoldDB" id="A0A174BW28"/>
<dbReference type="EMBL" id="PRLB01000005">
    <property type="protein sequence ID" value="RAW54170.1"/>
    <property type="molecule type" value="Genomic_DNA"/>
</dbReference>
<dbReference type="PANTHER" id="PTHR46797">
    <property type="entry name" value="HTH-TYPE TRANSCRIPTIONAL REGULATOR"/>
    <property type="match status" value="1"/>
</dbReference>
<feature type="domain" description="HTH cro/C1-type" evidence="2">
    <location>
        <begin position="9"/>
        <end position="63"/>
    </location>
</feature>
<evidence type="ECO:0000313" key="7">
    <source>
        <dbReference type="Proteomes" id="UP000251144"/>
    </source>
</evidence>
<dbReference type="GO" id="GO:0003700">
    <property type="term" value="F:DNA-binding transcription factor activity"/>
    <property type="evidence" value="ECO:0007669"/>
    <property type="project" value="TreeGrafter"/>
</dbReference>
<sequence>MKELFGQRLREQRIKHGLTLEQLAEKSELSSNYIGMVERGLKEPGLATIVKLLNALNISADTLLCDLVPSASHVTDDEIRKRLEGLTPIQKKAALDLLDTYISNLPYLTNEE</sequence>
<reference evidence="6 7" key="1">
    <citation type="submission" date="2018-02" db="EMBL/GenBank/DDBJ databases">
        <title>Complete genome sequencing of Faecalibacterium prausnitzii strains isolated from the human gut.</title>
        <authorList>
            <person name="Fitzgerald B.C."/>
            <person name="Shkoporov A.N."/>
            <person name="Ross P.R."/>
            <person name="Hill C."/>
        </authorList>
    </citation>
    <scope>NUCLEOTIDE SEQUENCE [LARGE SCALE GENOMIC DNA]</scope>
    <source>
        <strain evidence="4 6">APC924/119</strain>
        <strain evidence="3 7">APC942/32-1</strain>
    </source>
</reference>
<dbReference type="InterPro" id="IPR001387">
    <property type="entry name" value="Cro/C1-type_HTH"/>
</dbReference>
<dbReference type="Pfam" id="PF01381">
    <property type="entry name" value="HTH_3"/>
    <property type="match status" value="1"/>
</dbReference>
<dbReference type="Proteomes" id="UP000251144">
    <property type="component" value="Unassembled WGS sequence"/>
</dbReference>
<dbReference type="InterPro" id="IPR010982">
    <property type="entry name" value="Lambda_DNA-bd_dom_sf"/>
</dbReference>
<dbReference type="EMBL" id="QVEQ01000013">
    <property type="protein sequence ID" value="RGB69315.1"/>
    <property type="molecule type" value="Genomic_DNA"/>
</dbReference>
<protein>
    <submittedName>
        <fullName evidence="5">XRE family transcriptional regulator</fullName>
    </submittedName>
</protein>
<dbReference type="Gene3D" id="1.10.260.40">
    <property type="entry name" value="lambda repressor-like DNA-binding domains"/>
    <property type="match status" value="1"/>
</dbReference>
<evidence type="ECO:0000313" key="3">
    <source>
        <dbReference type="EMBL" id="RAW54170.1"/>
    </source>
</evidence>
<dbReference type="Proteomes" id="UP000261140">
    <property type="component" value="Unassembled WGS sequence"/>
</dbReference>
<accession>A0A174BW28</accession>
<dbReference type="EMBL" id="PRLF01000033">
    <property type="protein sequence ID" value="RAW62993.1"/>
    <property type="molecule type" value="Genomic_DNA"/>
</dbReference>
<dbReference type="OrthoDB" id="371153at2"/>
<evidence type="ECO:0000256" key="1">
    <source>
        <dbReference type="ARBA" id="ARBA00023125"/>
    </source>
</evidence>
<evidence type="ECO:0000313" key="4">
    <source>
        <dbReference type="EMBL" id="RAW62993.1"/>
    </source>
</evidence>
<dbReference type="InterPro" id="IPR050807">
    <property type="entry name" value="TransReg_Diox_bact_type"/>
</dbReference>